<keyword evidence="2" id="KW-1185">Reference proteome</keyword>
<proteinExistence type="predicted"/>
<accession>A0A926QI31</accession>
<dbReference type="Proteomes" id="UP000650466">
    <property type="component" value="Unassembled WGS sequence"/>
</dbReference>
<evidence type="ECO:0000313" key="1">
    <source>
        <dbReference type="EMBL" id="MBD0379149.1"/>
    </source>
</evidence>
<name>A0A926QI31_9BACL</name>
<organism evidence="1 2">
    <name type="scientific">Paenibacillus sedimenti</name>
    <dbReference type="NCBI Taxonomy" id="2770274"/>
    <lineage>
        <taxon>Bacteria</taxon>
        <taxon>Bacillati</taxon>
        <taxon>Bacillota</taxon>
        <taxon>Bacilli</taxon>
        <taxon>Bacillales</taxon>
        <taxon>Paenibacillaceae</taxon>
        <taxon>Paenibacillus</taxon>
    </lineage>
</organism>
<evidence type="ECO:0000313" key="2">
    <source>
        <dbReference type="Proteomes" id="UP000650466"/>
    </source>
</evidence>
<gene>
    <name evidence="1" type="ORF">ICC18_03290</name>
</gene>
<dbReference type="RefSeq" id="WP_188172930.1">
    <property type="nucleotide sequence ID" value="NZ_JACVVD010000001.1"/>
</dbReference>
<comment type="caution">
    <text evidence="1">The sequence shown here is derived from an EMBL/GenBank/DDBJ whole genome shotgun (WGS) entry which is preliminary data.</text>
</comment>
<protein>
    <submittedName>
        <fullName evidence="1">Uncharacterized protein</fullName>
    </submittedName>
</protein>
<dbReference type="EMBL" id="JACVVD010000001">
    <property type="protein sequence ID" value="MBD0379149.1"/>
    <property type="molecule type" value="Genomic_DNA"/>
</dbReference>
<dbReference type="AlphaFoldDB" id="A0A926QI31"/>
<reference evidence="1" key="1">
    <citation type="submission" date="2020-09" db="EMBL/GenBank/DDBJ databases">
        <title>Draft Genome Sequence of Paenibacillus sp. WST5.</title>
        <authorList>
            <person name="Bao Z."/>
        </authorList>
    </citation>
    <scope>NUCLEOTIDE SEQUENCE</scope>
    <source>
        <strain evidence="1">WST5</strain>
    </source>
</reference>
<sequence>MTKYWLTPIIHKFPLQFGADRVCCEPLHELDSFREAAHKLHPRLLPMFKASLLLSDDEELCGSELIELDLSDVYEIVFDGRPYHLSHCAEAFLDRILNPQEVLQLVSTMDDNNSELSSDKQLLWKQLWLDWLKSGWDVILLREDGV</sequence>